<dbReference type="Proteomes" id="UP000242875">
    <property type="component" value="Unassembled WGS sequence"/>
</dbReference>
<comment type="caution">
    <text evidence="2">The sequence shown here is derived from an EMBL/GenBank/DDBJ whole genome shotgun (WGS) entry which is preliminary data.</text>
</comment>
<dbReference type="EMBL" id="MVBO01000231">
    <property type="protein sequence ID" value="OZJ01828.1"/>
    <property type="molecule type" value="Genomic_DNA"/>
</dbReference>
<name>A0A261XU01_9FUNG</name>
<reference evidence="2 3" key="1">
    <citation type="journal article" date="2017" name="Mycologia">
        <title>Bifiguratus adelaidae, gen. et sp. nov., a new member of Mucoromycotina in endophytic and soil-dwelling habitats.</title>
        <authorList>
            <person name="Torres-Cruz T.J."/>
            <person name="Billingsley Tobias T.L."/>
            <person name="Almatruk M."/>
            <person name="Hesse C."/>
            <person name="Kuske C.R."/>
            <person name="Desiro A."/>
            <person name="Benucci G.M."/>
            <person name="Bonito G."/>
            <person name="Stajich J.E."/>
            <person name="Dunlap C."/>
            <person name="Arnold A.E."/>
            <person name="Porras-Alfaro A."/>
        </authorList>
    </citation>
    <scope>NUCLEOTIDE SEQUENCE [LARGE SCALE GENOMIC DNA]</scope>
    <source>
        <strain evidence="2 3">AZ0501</strain>
    </source>
</reference>
<accession>A0A261XU01</accession>
<feature type="region of interest" description="Disordered" evidence="1">
    <location>
        <begin position="1"/>
        <end position="49"/>
    </location>
</feature>
<dbReference type="OrthoDB" id="4085451at2759"/>
<keyword evidence="3" id="KW-1185">Reference proteome</keyword>
<feature type="region of interest" description="Disordered" evidence="1">
    <location>
        <begin position="85"/>
        <end position="108"/>
    </location>
</feature>
<evidence type="ECO:0000313" key="2">
    <source>
        <dbReference type="EMBL" id="OZJ01828.1"/>
    </source>
</evidence>
<feature type="compositionally biased region" description="Polar residues" evidence="1">
    <location>
        <begin position="183"/>
        <end position="201"/>
    </location>
</feature>
<gene>
    <name evidence="2" type="ORF">BZG36_04785</name>
</gene>
<proteinExistence type="predicted"/>
<feature type="compositionally biased region" description="Basic residues" evidence="1">
    <location>
        <begin position="1"/>
        <end position="10"/>
    </location>
</feature>
<feature type="compositionally biased region" description="Basic and acidic residues" evidence="1">
    <location>
        <begin position="204"/>
        <end position="227"/>
    </location>
</feature>
<evidence type="ECO:0000256" key="1">
    <source>
        <dbReference type="SAM" id="MobiDB-lite"/>
    </source>
</evidence>
<organism evidence="2 3">
    <name type="scientific">Bifiguratus adelaidae</name>
    <dbReference type="NCBI Taxonomy" id="1938954"/>
    <lineage>
        <taxon>Eukaryota</taxon>
        <taxon>Fungi</taxon>
        <taxon>Fungi incertae sedis</taxon>
        <taxon>Mucoromycota</taxon>
        <taxon>Mucoromycotina</taxon>
        <taxon>Endogonomycetes</taxon>
        <taxon>Endogonales</taxon>
        <taxon>Endogonales incertae sedis</taxon>
        <taxon>Bifiguratus</taxon>
    </lineage>
</organism>
<protein>
    <submittedName>
        <fullName evidence="2">Uncharacterized protein</fullName>
    </submittedName>
</protein>
<feature type="region of interest" description="Disordered" evidence="1">
    <location>
        <begin position="183"/>
        <end position="227"/>
    </location>
</feature>
<evidence type="ECO:0000313" key="3">
    <source>
        <dbReference type="Proteomes" id="UP000242875"/>
    </source>
</evidence>
<dbReference type="AlphaFoldDB" id="A0A261XU01"/>
<sequence>MGHSASKARRFPQQIKAVEKPAVSPTTVDKSRYDTAASETRTSVIEEDARDPDLHKKLADLGPVQIADLKTPYRTNDTMIEIVRQRQRQDAAEPSPYSSPSPANTPQNLITTSSLFALLQTRNHLSRSQQADALPDLSRQYGLDQDTIKSLFLYVNTFTVDGEEGDRKRGVWVEDAESMQQVEQRAQQAALNKSAPATASPTLEAKEEQKDKTPTNPKKIKELFEDE</sequence>